<evidence type="ECO:0000313" key="3">
    <source>
        <dbReference type="Proteomes" id="UP000295184"/>
    </source>
</evidence>
<dbReference type="AlphaFoldDB" id="A0A4R1QSF3"/>
<dbReference type="OrthoDB" id="1655688at2"/>
<sequence>MKWDQSSQKSGEEGRSCPRPRPCGCCCRGPQGEQGPQGERGPQGETGQPGENSVLAAASFFAFERRFENGKPIPLVTGMADETGQIRLVDETRIQLEQGRYAVWYTVSAVLEKEGYFQVTPSQQGSPRLAYGVYAKTAAPLVTAGGANFLLLTGTEPMVLRLHYNSNVTSRSGAASVMVWKLAE</sequence>
<reference evidence="2 3" key="1">
    <citation type="submission" date="2019-03" db="EMBL/GenBank/DDBJ databases">
        <title>Genomic Encyclopedia of Type Strains, Phase IV (KMG-IV): sequencing the most valuable type-strain genomes for metagenomic binning, comparative biology and taxonomic classification.</title>
        <authorList>
            <person name="Goeker M."/>
        </authorList>
    </citation>
    <scope>NUCLEOTIDE SEQUENCE [LARGE SCALE GENOMIC DNA]</scope>
    <source>
        <strain evidence="2 3">DSM 100451</strain>
    </source>
</reference>
<comment type="caution">
    <text evidence="2">The sequence shown here is derived from an EMBL/GenBank/DDBJ whole genome shotgun (WGS) entry which is preliminary data.</text>
</comment>
<protein>
    <recommendedName>
        <fullName evidence="4">Collagen triple helix repeat protein</fullName>
    </recommendedName>
</protein>
<dbReference type="EMBL" id="SLUM01000038">
    <property type="protein sequence ID" value="TCL52990.1"/>
    <property type="molecule type" value="Genomic_DNA"/>
</dbReference>
<gene>
    <name evidence="2" type="ORF">EDD77_13831</name>
</gene>
<organism evidence="2 3">
    <name type="scientific">Allofournierella massiliensis</name>
    <dbReference type="NCBI Taxonomy" id="1650663"/>
    <lineage>
        <taxon>Bacteria</taxon>
        <taxon>Bacillati</taxon>
        <taxon>Bacillota</taxon>
        <taxon>Clostridia</taxon>
        <taxon>Eubacteriales</taxon>
        <taxon>Oscillospiraceae</taxon>
        <taxon>Allofournierella</taxon>
    </lineage>
</organism>
<dbReference type="Gene3D" id="1.20.5.320">
    <property type="entry name" value="6-Phosphogluconate Dehydrogenase, domain 3"/>
    <property type="match status" value="1"/>
</dbReference>
<accession>A0A4R1QSF3</accession>
<dbReference type="RefSeq" id="WP_058966546.1">
    <property type="nucleotide sequence ID" value="NZ_CABKVM010000019.1"/>
</dbReference>
<dbReference type="Proteomes" id="UP000295184">
    <property type="component" value="Unassembled WGS sequence"/>
</dbReference>
<evidence type="ECO:0000313" key="2">
    <source>
        <dbReference type="EMBL" id="TCL52990.1"/>
    </source>
</evidence>
<feature type="compositionally biased region" description="Low complexity" evidence="1">
    <location>
        <begin position="29"/>
        <end position="51"/>
    </location>
</feature>
<evidence type="ECO:0000256" key="1">
    <source>
        <dbReference type="SAM" id="MobiDB-lite"/>
    </source>
</evidence>
<evidence type="ECO:0008006" key="4">
    <source>
        <dbReference type="Google" id="ProtNLM"/>
    </source>
</evidence>
<proteinExistence type="predicted"/>
<name>A0A4R1QSF3_9FIRM</name>
<feature type="region of interest" description="Disordered" evidence="1">
    <location>
        <begin position="1"/>
        <end position="51"/>
    </location>
</feature>
<dbReference type="STRING" id="1650663.GCA_001486665_03137"/>